<evidence type="ECO:0000313" key="3">
    <source>
        <dbReference type="Proteomes" id="UP000322214"/>
    </source>
</evidence>
<keyword evidence="3" id="KW-1185">Reference proteome</keyword>
<protein>
    <submittedName>
        <fullName evidence="2">Glycosyl transferases group 1</fullName>
    </submittedName>
</protein>
<proteinExistence type="predicted"/>
<dbReference type="PANTHER" id="PTHR46660:SF2">
    <property type="entry name" value="GLYCOSYLTRANSFERASE 1 DOMAIN-CONTAINING PROTEIN 1"/>
    <property type="match status" value="1"/>
</dbReference>
<organism evidence="2 3">
    <name type="scientific">Mariniblastus fucicola</name>
    <dbReference type="NCBI Taxonomy" id="980251"/>
    <lineage>
        <taxon>Bacteria</taxon>
        <taxon>Pseudomonadati</taxon>
        <taxon>Planctomycetota</taxon>
        <taxon>Planctomycetia</taxon>
        <taxon>Pirellulales</taxon>
        <taxon>Pirellulaceae</taxon>
        <taxon>Mariniblastus</taxon>
    </lineage>
</organism>
<dbReference type="InterPro" id="IPR052622">
    <property type="entry name" value="Glycosyltransferase_G1"/>
</dbReference>
<evidence type="ECO:0000313" key="2">
    <source>
        <dbReference type="EMBL" id="QEG20789.1"/>
    </source>
</evidence>
<dbReference type="RefSeq" id="WP_075085271.1">
    <property type="nucleotide sequence ID" value="NZ_CP042912.1"/>
</dbReference>
<dbReference type="EMBL" id="CP042912">
    <property type="protein sequence ID" value="QEG20789.1"/>
    <property type="molecule type" value="Genomic_DNA"/>
</dbReference>
<evidence type="ECO:0000259" key="1">
    <source>
        <dbReference type="Pfam" id="PF00534"/>
    </source>
</evidence>
<name>A0A5B9P5L1_9BACT</name>
<dbReference type="PANTHER" id="PTHR46660">
    <property type="match status" value="1"/>
</dbReference>
<keyword evidence="2" id="KW-0808">Transferase</keyword>
<reference evidence="2 3" key="1">
    <citation type="submission" date="2019-08" db="EMBL/GenBank/DDBJ databases">
        <title>Deep-cultivation of Planctomycetes and their phenomic and genomic characterization uncovers novel biology.</title>
        <authorList>
            <person name="Wiegand S."/>
            <person name="Jogler M."/>
            <person name="Boedeker C."/>
            <person name="Pinto D."/>
            <person name="Vollmers J."/>
            <person name="Rivas-Marin E."/>
            <person name="Kohn T."/>
            <person name="Peeters S.H."/>
            <person name="Heuer A."/>
            <person name="Rast P."/>
            <person name="Oberbeckmann S."/>
            <person name="Bunk B."/>
            <person name="Jeske O."/>
            <person name="Meyerdierks A."/>
            <person name="Storesund J.E."/>
            <person name="Kallscheuer N."/>
            <person name="Luecker S."/>
            <person name="Lage O.M."/>
            <person name="Pohl T."/>
            <person name="Merkel B.J."/>
            <person name="Hornburger P."/>
            <person name="Mueller R.-W."/>
            <person name="Bruemmer F."/>
            <person name="Labrenz M."/>
            <person name="Spormann A.M."/>
            <person name="Op den Camp H."/>
            <person name="Overmann J."/>
            <person name="Amann R."/>
            <person name="Jetten M.S.M."/>
            <person name="Mascher T."/>
            <person name="Medema M.H."/>
            <person name="Devos D.P."/>
            <person name="Kaster A.-K."/>
            <person name="Ovreas L."/>
            <person name="Rohde M."/>
            <person name="Galperin M.Y."/>
            <person name="Jogler C."/>
        </authorList>
    </citation>
    <scope>NUCLEOTIDE SEQUENCE [LARGE SCALE GENOMIC DNA]</scope>
    <source>
        <strain evidence="2 3">FC18</strain>
    </source>
</reference>
<dbReference type="GO" id="GO:0016757">
    <property type="term" value="F:glycosyltransferase activity"/>
    <property type="evidence" value="ECO:0007669"/>
    <property type="project" value="InterPro"/>
</dbReference>
<dbReference type="AlphaFoldDB" id="A0A5B9P5L1"/>
<dbReference type="OrthoDB" id="258796at2"/>
<dbReference type="STRING" id="980251.GCA_001642875_03061"/>
<sequence length="325" mass="35960">MRVAIFSAATRETRSGNWVTADRWRKLLTSAGHRVSIIHDYRDVVDCAADVLIGLHARRSARALTRFKTLHPDRSTIVVLTGTDIYRDLLPSRKRRFPSAIAALDGCCQIIMLQPLMATRLKRGWRSKSSVVMMDAAKVAIPAKRKVGKMLKACVVGHLRHEKDPLRAAMAVRKLPSKVSVEVTHAGGALSDSFQARADRESALNLNWHWLGSIPYGKVQRLMRSSDLLINSSRAEGAPNVLFEAIGSRLPILASKIDGHVGILGADYPGFFRVGDTKGLQEQLVRCATDESFYRSLVASMESLAKKYREGSELKALQAVVKCCR</sequence>
<dbReference type="Pfam" id="PF00534">
    <property type="entry name" value="Glycos_transf_1"/>
    <property type="match status" value="1"/>
</dbReference>
<dbReference type="Gene3D" id="3.40.50.2000">
    <property type="entry name" value="Glycogen Phosphorylase B"/>
    <property type="match status" value="1"/>
</dbReference>
<dbReference type="Proteomes" id="UP000322214">
    <property type="component" value="Chromosome"/>
</dbReference>
<dbReference type="InterPro" id="IPR001296">
    <property type="entry name" value="Glyco_trans_1"/>
</dbReference>
<dbReference type="KEGG" id="mff:MFFC18_06400"/>
<accession>A0A5B9P5L1</accession>
<feature type="domain" description="Glycosyl transferase family 1" evidence="1">
    <location>
        <begin position="146"/>
        <end position="272"/>
    </location>
</feature>
<dbReference type="SUPFAM" id="SSF53756">
    <property type="entry name" value="UDP-Glycosyltransferase/glycogen phosphorylase"/>
    <property type="match status" value="1"/>
</dbReference>
<gene>
    <name evidence="2" type="ORF">MFFC18_06400</name>
</gene>